<proteinExistence type="predicted"/>
<evidence type="ECO:0000313" key="1">
    <source>
        <dbReference type="EMBL" id="KAJ3532333.1"/>
    </source>
</evidence>
<comment type="caution">
    <text evidence="1">The sequence shown here is derived from an EMBL/GenBank/DDBJ whole genome shotgun (WGS) entry which is preliminary data.</text>
</comment>
<name>A0ACC1S579_9HYPO</name>
<evidence type="ECO:0000313" key="2">
    <source>
        <dbReference type="Proteomes" id="UP001148629"/>
    </source>
</evidence>
<keyword evidence="2" id="KW-1185">Reference proteome</keyword>
<accession>A0ACC1S579</accession>
<gene>
    <name evidence="1" type="ORF">NM208_g8489</name>
</gene>
<dbReference type="Proteomes" id="UP001148629">
    <property type="component" value="Unassembled WGS sequence"/>
</dbReference>
<dbReference type="EMBL" id="JANRMS010000971">
    <property type="protein sequence ID" value="KAJ3532333.1"/>
    <property type="molecule type" value="Genomic_DNA"/>
</dbReference>
<protein>
    <submittedName>
        <fullName evidence="1">Uncharacterized protein</fullName>
    </submittedName>
</protein>
<reference evidence="1" key="1">
    <citation type="submission" date="2022-08" db="EMBL/GenBank/DDBJ databases">
        <title>Genome Sequence of Fusarium decemcellulare.</title>
        <authorList>
            <person name="Buettner E."/>
        </authorList>
    </citation>
    <scope>NUCLEOTIDE SEQUENCE</scope>
    <source>
        <strain evidence="1">Babe19</strain>
    </source>
</reference>
<organism evidence="1 2">
    <name type="scientific">Fusarium decemcellulare</name>
    <dbReference type="NCBI Taxonomy" id="57161"/>
    <lineage>
        <taxon>Eukaryota</taxon>
        <taxon>Fungi</taxon>
        <taxon>Dikarya</taxon>
        <taxon>Ascomycota</taxon>
        <taxon>Pezizomycotina</taxon>
        <taxon>Sordariomycetes</taxon>
        <taxon>Hypocreomycetidae</taxon>
        <taxon>Hypocreales</taxon>
        <taxon>Nectriaceae</taxon>
        <taxon>Fusarium</taxon>
        <taxon>Fusarium decemcellulare species complex</taxon>
    </lineage>
</organism>
<sequence length="89" mass="9785">MNPYHSGWGDISGHFKLKLLRPVAYAISSKLASPQQQLFAFSKIRKGKNGLDARRCDGTGLWMMVPNPTAQHHSLVSQVAAPSLECAHQ</sequence>